<evidence type="ECO:0000256" key="2">
    <source>
        <dbReference type="ARBA" id="ARBA00007935"/>
    </source>
</evidence>
<dbReference type="OrthoDB" id="9796260at2"/>
<dbReference type="GO" id="GO:0005886">
    <property type="term" value="C:plasma membrane"/>
    <property type="evidence" value="ECO:0007669"/>
    <property type="project" value="UniProtKB-SubCell"/>
</dbReference>
<dbReference type="GO" id="GO:0022857">
    <property type="term" value="F:transmembrane transporter activity"/>
    <property type="evidence" value="ECO:0007669"/>
    <property type="project" value="InterPro"/>
</dbReference>
<dbReference type="Proteomes" id="UP000193862">
    <property type="component" value="Unassembled WGS sequence"/>
</dbReference>
<keyword evidence="3" id="KW-0813">Transport</keyword>
<dbReference type="Gene3D" id="1.10.3470.10">
    <property type="entry name" value="ABC transporter involved in vitamin B12 uptake, BtuC"/>
    <property type="match status" value="1"/>
</dbReference>
<comment type="similarity">
    <text evidence="2">Belongs to the binding-protein-dependent transport system permease family. FecCD subfamily.</text>
</comment>
<dbReference type="Pfam" id="PF01032">
    <property type="entry name" value="FecCD"/>
    <property type="match status" value="1"/>
</dbReference>
<protein>
    <submittedName>
        <fullName evidence="9">Hemin transport system permease protein HmuU</fullName>
    </submittedName>
</protein>
<evidence type="ECO:0000313" key="9">
    <source>
        <dbReference type="EMBL" id="SLN60888.1"/>
    </source>
</evidence>
<dbReference type="InterPro" id="IPR037294">
    <property type="entry name" value="ABC_BtuC-like"/>
</dbReference>
<accession>A0A1Y5TCK6</accession>
<dbReference type="InterPro" id="IPR000522">
    <property type="entry name" value="ABC_transptr_permease_BtuC"/>
</dbReference>
<feature type="transmembrane region" description="Helical" evidence="8">
    <location>
        <begin position="233"/>
        <end position="257"/>
    </location>
</feature>
<feature type="transmembrane region" description="Helical" evidence="8">
    <location>
        <begin position="115"/>
        <end position="134"/>
    </location>
</feature>
<feature type="transmembrane region" description="Helical" evidence="8">
    <location>
        <begin position="82"/>
        <end position="109"/>
    </location>
</feature>
<dbReference type="AlphaFoldDB" id="A0A1Y5TCK6"/>
<sequence>MPADRRLAALAVTLLALAGAFLMWQFASPTWALIRGDEAGPAAFILSLRGVKLAALVAVGLAIGTATILFQTVSENRILTPGILGFDALFIFVQTLLVFTMGGFGLASIGAGAQFLIDTSVMVVAACALFSVLLGAKSGPRDLSRMLLTGVIIGVLLRSLSGLMGRMIDPSEFAIVQGKMFATFGAVDRGNLILASLLIAPALLASLALARRLDVMGLGRQTALGLGLDHDRWVLVVLALVAVLTASATALVGPVTFLGLLAASLARSLLGTHRHALLIPATALIAAIILVAGQFVFERLLGQESSLAVIIEFVGGLVFLALVLKGKSA</sequence>
<evidence type="ECO:0000256" key="8">
    <source>
        <dbReference type="SAM" id="Phobius"/>
    </source>
</evidence>
<evidence type="ECO:0000313" key="10">
    <source>
        <dbReference type="Proteomes" id="UP000193862"/>
    </source>
</evidence>
<reference evidence="9 10" key="1">
    <citation type="submission" date="2017-03" db="EMBL/GenBank/DDBJ databases">
        <authorList>
            <person name="Afonso C.L."/>
            <person name="Miller P.J."/>
            <person name="Scott M.A."/>
            <person name="Spackman E."/>
            <person name="Goraichik I."/>
            <person name="Dimitrov K.M."/>
            <person name="Suarez D.L."/>
            <person name="Swayne D.E."/>
        </authorList>
    </citation>
    <scope>NUCLEOTIDE SEQUENCE [LARGE SCALE GENOMIC DNA]</scope>
    <source>
        <strain evidence="9 10">CECT 8620</strain>
    </source>
</reference>
<dbReference type="EMBL" id="FWFS01000010">
    <property type="protein sequence ID" value="SLN60888.1"/>
    <property type="molecule type" value="Genomic_DNA"/>
</dbReference>
<feature type="transmembrane region" description="Helical" evidence="8">
    <location>
        <begin position="192"/>
        <end position="213"/>
    </location>
</feature>
<comment type="subcellular location">
    <subcellularLocation>
        <location evidence="1">Cell membrane</location>
        <topology evidence="1">Multi-pass membrane protein</topology>
    </subcellularLocation>
</comment>
<dbReference type="SUPFAM" id="SSF81345">
    <property type="entry name" value="ABC transporter involved in vitamin B12 uptake, BtuC"/>
    <property type="match status" value="1"/>
</dbReference>
<keyword evidence="5 8" id="KW-0812">Transmembrane</keyword>
<dbReference type="PANTHER" id="PTHR30472">
    <property type="entry name" value="FERRIC ENTEROBACTIN TRANSPORT SYSTEM PERMEASE PROTEIN"/>
    <property type="match status" value="1"/>
</dbReference>
<proteinExistence type="inferred from homology"/>
<feature type="transmembrane region" description="Helical" evidence="8">
    <location>
        <begin position="306"/>
        <end position="324"/>
    </location>
</feature>
<feature type="transmembrane region" description="Helical" evidence="8">
    <location>
        <begin position="52"/>
        <end position="70"/>
    </location>
</feature>
<evidence type="ECO:0000256" key="4">
    <source>
        <dbReference type="ARBA" id="ARBA00022475"/>
    </source>
</evidence>
<evidence type="ECO:0000256" key="1">
    <source>
        <dbReference type="ARBA" id="ARBA00004651"/>
    </source>
</evidence>
<gene>
    <name evidence="9" type="primary">hmuU_4</name>
    <name evidence="9" type="ORF">AQS8620_02761</name>
</gene>
<organism evidence="9 10">
    <name type="scientific">Aquimixticola soesokkakensis</name>
    <dbReference type="NCBI Taxonomy" id="1519096"/>
    <lineage>
        <taxon>Bacteria</taxon>
        <taxon>Pseudomonadati</taxon>
        <taxon>Pseudomonadota</taxon>
        <taxon>Alphaproteobacteria</taxon>
        <taxon>Rhodobacterales</taxon>
        <taxon>Paracoccaceae</taxon>
        <taxon>Aquimixticola</taxon>
    </lineage>
</organism>
<evidence type="ECO:0000256" key="7">
    <source>
        <dbReference type="ARBA" id="ARBA00023136"/>
    </source>
</evidence>
<keyword evidence="10" id="KW-1185">Reference proteome</keyword>
<keyword evidence="4" id="KW-1003">Cell membrane</keyword>
<dbReference type="PANTHER" id="PTHR30472:SF19">
    <property type="entry name" value="PETROBACTIN IMPORT SYSTEM PERMEASE PROTEIN YCLO"/>
    <property type="match status" value="1"/>
</dbReference>
<feature type="transmembrane region" description="Helical" evidence="8">
    <location>
        <begin position="277"/>
        <end position="297"/>
    </location>
</feature>
<keyword evidence="7 8" id="KW-0472">Membrane</keyword>
<evidence type="ECO:0000256" key="3">
    <source>
        <dbReference type="ARBA" id="ARBA00022448"/>
    </source>
</evidence>
<dbReference type="GO" id="GO:0033214">
    <property type="term" value="P:siderophore-iron import into cell"/>
    <property type="evidence" value="ECO:0007669"/>
    <property type="project" value="TreeGrafter"/>
</dbReference>
<evidence type="ECO:0000256" key="6">
    <source>
        <dbReference type="ARBA" id="ARBA00022989"/>
    </source>
</evidence>
<keyword evidence="6 8" id="KW-1133">Transmembrane helix</keyword>
<evidence type="ECO:0000256" key="5">
    <source>
        <dbReference type="ARBA" id="ARBA00022692"/>
    </source>
</evidence>
<dbReference type="RefSeq" id="WP_085837537.1">
    <property type="nucleotide sequence ID" value="NZ_FWFS01000010.1"/>
</dbReference>
<name>A0A1Y5TCK6_9RHOB</name>